<dbReference type="OrthoDB" id="308449at2759"/>
<dbReference type="STRING" id="6412.T1FSD7"/>
<dbReference type="AlphaFoldDB" id="T1FSD7"/>
<dbReference type="Proteomes" id="UP000015101">
    <property type="component" value="Unassembled WGS sequence"/>
</dbReference>
<dbReference type="InParanoid" id="T1FSD7"/>
<feature type="region of interest" description="Disordered" evidence="3">
    <location>
        <begin position="310"/>
        <end position="587"/>
    </location>
</feature>
<dbReference type="InterPro" id="IPR015943">
    <property type="entry name" value="WD40/YVTN_repeat-like_dom_sf"/>
</dbReference>
<dbReference type="EnsemblMetazoa" id="HelroT190875">
    <property type="protein sequence ID" value="HelroP190875"/>
    <property type="gene ID" value="HelroG190875"/>
</dbReference>
<feature type="compositionally biased region" description="Basic residues" evidence="3">
    <location>
        <begin position="576"/>
        <end position="587"/>
    </location>
</feature>
<feature type="compositionally biased region" description="Basic and acidic residues" evidence="3">
    <location>
        <begin position="423"/>
        <end position="434"/>
    </location>
</feature>
<evidence type="ECO:0000256" key="2">
    <source>
        <dbReference type="PROSITE-ProRule" id="PRU00221"/>
    </source>
</evidence>
<feature type="repeat" description="WD" evidence="2">
    <location>
        <begin position="75"/>
        <end position="115"/>
    </location>
</feature>
<dbReference type="PANTHER" id="PTHR44675">
    <property type="entry name" value="PAK1 INTERACTING PROTEIN 1"/>
    <property type="match status" value="1"/>
</dbReference>
<sequence>MEVIAGTYSHLIFGYEVKPNEEGKLKFSTSFTNDSHAGVVKCLTVNRRGFLASGSADESIRLFSLKGRRCEIGSLCQHNGSIVSLKFFKNSYLFSASEDGTIAIWKVNSWDCLKVLKHKEALTDFAIHPSGKLLLSLTKGRTLQTWNLLSGRRAFVTNLKQVGEMIWFSNDGNRFVIVMGNNIDIYTTADALIAHSYNHTSRISSTVFLNNEILLVGDEGGVVNFLDVTACKLTHQLKTNTVRVKAMQCIQQSSSSSLSSSTLFISSSDGYVKLYDVTIENKIVTTSFVTGVVTPHRWLCMAVYDANGKEEEEEDEEDEICAESFKKSKQSGKSPKKKATTSTVKSDDEEGNDEDGENDDEDEDVDDDDDDGSELEEDDGEDLGTGDNGDDDDACGSDKKLSSGKRKQSFPDKQLKKKQKFAGKNDDESGDVRLKKSNKIVKKKSSKENGSKNDSAKREDYVTFSDDDDDTKKPKNKKFQSKYKFKSHKKAFNGKEKYVSFTDDDDNTKKSKNKKFQSKIKYENHKKGSSRKGKHVSFADDDSDYRKNNKKFRPQYKKNKSKNNNSPKKTANNRFNSKRRFNKRTKK</sequence>
<dbReference type="InterPro" id="IPR051959">
    <property type="entry name" value="PAK1-Kinase_Regulator"/>
</dbReference>
<dbReference type="InterPro" id="IPR036322">
    <property type="entry name" value="WD40_repeat_dom_sf"/>
</dbReference>
<evidence type="ECO:0000256" key="3">
    <source>
        <dbReference type="SAM" id="MobiDB-lite"/>
    </source>
</evidence>
<dbReference type="OMA" id="NDSHAGV"/>
<dbReference type="KEGG" id="hro:HELRODRAFT_190875"/>
<dbReference type="Pfam" id="PF00400">
    <property type="entry name" value="WD40"/>
    <property type="match status" value="1"/>
</dbReference>
<dbReference type="GO" id="GO:0005730">
    <property type="term" value="C:nucleolus"/>
    <property type="evidence" value="ECO:0000318"/>
    <property type="project" value="GO_Central"/>
</dbReference>
<organism evidence="5 6">
    <name type="scientific">Helobdella robusta</name>
    <name type="common">Californian leech</name>
    <dbReference type="NCBI Taxonomy" id="6412"/>
    <lineage>
        <taxon>Eukaryota</taxon>
        <taxon>Metazoa</taxon>
        <taxon>Spiralia</taxon>
        <taxon>Lophotrochozoa</taxon>
        <taxon>Annelida</taxon>
        <taxon>Clitellata</taxon>
        <taxon>Hirudinea</taxon>
        <taxon>Rhynchobdellida</taxon>
        <taxon>Glossiphoniidae</taxon>
        <taxon>Helobdella</taxon>
    </lineage>
</organism>
<keyword evidence="6" id="KW-1185">Reference proteome</keyword>
<dbReference type="InterPro" id="IPR001680">
    <property type="entry name" value="WD40_rpt"/>
</dbReference>
<accession>T1FSD7</accession>
<protein>
    <submittedName>
        <fullName evidence="4 5">Uncharacterized protein</fullName>
    </submittedName>
</protein>
<feature type="compositionally biased region" description="Basic and acidic residues" evidence="3">
    <location>
        <begin position="446"/>
        <end position="461"/>
    </location>
</feature>
<proteinExistence type="predicted"/>
<dbReference type="GO" id="GO:0000463">
    <property type="term" value="P:maturation of LSU-rRNA from tricistronic rRNA transcript (SSU-rRNA, 5.8S rRNA, LSU-rRNA)"/>
    <property type="evidence" value="ECO:0000318"/>
    <property type="project" value="GO_Central"/>
</dbReference>
<dbReference type="PANTHER" id="PTHR44675:SF1">
    <property type="entry name" value="P21-ACTIVATED PROTEIN KINASE-INTERACTING PROTEIN 1"/>
    <property type="match status" value="1"/>
</dbReference>
<dbReference type="SMART" id="SM00320">
    <property type="entry name" value="WD40"/>
    <property type="match status" value="5"/>
</dbReference>
<reference evidence="6" key="1">
    <citation type="submission" date="2012-12" db="EMBL/GenBank/DDBJ databases">
        <authorList>
            <person name="Hellsten U."/>
            <person name="Grimwood J."/>
            <person name="Chapman J.A."/>
            <person name="Shapiro H."/>
            <person name="Aerts A."/>
            <person name="Otillar R.P."/>
            <person name="Terry A.Y."/>
            <person name="Boore J.L."/>
            <person name="Simakov O."/>
            <person name="Marletaz F."/>
            <person name="Cho S.-J."/>
            <person name="Edsinger-Gonzales E."/>
            <person name="Havlak P."/>
            <person name="Kuo D.-H."/>
            <person name="Larsson T."/>
            <person name="Lv J."/>
            <person name="Arendt D."/>
            <person name="Savage R."/>
            <person name="Osoegawa K."/>
            <person name="de Jong P."/>
            <person name="Lindberg D.R."/>
            <person name="Seaver E.C."/>
            <person name="Weisblat D.A."/>
            <person name="Putnam N.H."/>
            <person name="Grigoriev I.V."/>
            <person name="Rokhsar D.S."/>
        </authorList>
    </citation>
    <scope>NUCLEOTIDE SEQUENCE</scope>
</reference>
<evidence type="ECO:0000313" key="6">
    <source>
        <dbReference type="Proteomes" id="UP000015101"/>
    </source>
</evidence>
<feature type="repeat" description="WD" evidence="2">
    <location>
        <begin position="115"/>
        <end position="156"/>
    </location>
</feature>
<dbReference type="SUPFAM" id="SSF50978">
    <property type="entry name" value="WD40 repeat-like"/>
    <property type="match status" value="1"/>
</dbReference>
<dbReference type="GO" id="GO:0004860">
    <property type="term" value="F:protein kinase inhibitor activity"/>
    <property type="evidence" value="ECO:0000318"/>
    <property type="project" value="GO_Central"/>
</dbReference>
<feature type="compositionally biased region" description="Acidic residues" evidence="3">
    <location>
        <begin position="310"/>
        <end position="321"/>
    </location>
</feature>
<name>T1FSD7_HELRO</name>
<evidence type="ECO:0000313" key="4">
    <source>
        <dbReference type="EMBL" id="ESO08080.1"/>
    </source>
</evidence>
<dbReference type="EMBL" id="AMQM01003397">
    <property type="status" value="NOT_ANNOTATED_CDS"/>
    <property type="molecule type" value="Genomic_DNA"/>
</dbReference>
<keyword evidence="2" id="KW-0853">WD repeat</keyword>
<feature type="compositionally biased region" description="Basic residues" evidence="3">
    <location>
        <begin position="548"/>
        <end position="561"/>
    </location>
</feature>
<dbReference type="GeneID" id="20211734"/>
<gene>
    <name evidence="5" type="primary">20211734</name>
    <name evidence="4" type="ORF">HELRODRAFT_190875</name>
</gene>
<dbReference type="CTD" id="20211734"/>
<dbReference type="eggNOG" id="KOG0294">
    <property type="taxonomic scope" value="Eukaryota"/>
</dbReference>
<dbReference type="PROSITE" id="PS50082">
    <property type="entry name" value="WD_REPEATS_2"/>
    <property type="match status" value="2"/>
</dbReference>
<feature type="compositionally biased region" description="Low complexity" evidence="3">
    <location>
        <begin position="562"/>
        <end position="575"/>
    </location>
</feature>
<dbReference type="PROSITE" id="PS50294">
    <property type="entry name" value="WD_REPEATS_REGION"/>
    <property type="match status" value="1"/>
</dbReference>
<feature type="compositionally biased region" description="Basic residues" evidence="3">
    <location>
        <begin position="474"/>
        <end position="492"/>
    </location>
</feature>
<feature type="compositionally biased region" description="Acidic residues" evidence="3">
    <location>
        <begin position="347"/>
        <end position="395"/>
    </location>
</feature>
<reference evidence="4 6" key="2">
    <citation type="journal article" date="2013" name="Nature">
        <title>Insights into bilaterian evolution from three spiralian genomes.</title>
        <authorList>
            <person name="Simakov O."/>
            <person name="Marletaz F."/>
            <person name="Cho S.J."/>
            <person name="Edsinger-Gonzales E."/>
            <person name="Havlak P."/>
            <person name="Hellsten U."/>
            <person name="Kuo D.H."/>
            <person name="Larsson T."/>
            <person name="Lv J."/>
            <person name="Arendt D."/>
            <person name="Savage R."/>
            <person name="Osoegawa K."/>
            <person name="de Jong P."/>
            <person name="Grimwood J."/>
            <person name="Chapman J.A."/>
            <person name="Shapiro H."/>
            <person name="Aerts A."/>
            <person name="Otillar R.P."/>
            <person name="Terry A.Y."/>
            <person name="Boore J.L."/>
            <person name="Grigoriev I.V."/>
            <person name="Lindberg D.R."/>
            <person name="Seaver E.C."/>
            <person name="Weisblat D.A."/>
            <person name="Putnam N.H."/>
            <person name="Rokhsar D.S."/>
        </authorList>
    </citation>
    <scope>NUCLEOTIDE SEQUENCE</scope>
</reference>
<reference evidence="5" key="3">
    <citation type="submission" date="2015-06" db="UniProtKB">
        <authorList>
            <consortium name="EnsemblMetazoa"/>
        </authorList>
    </citation>
    <scope>IDENTIFICATION</scope>
</reference>
<feature type="compositionally biased region" description="Basic residues" evidence="3">
    <location>
        <begin position="327"/>
        <end position="339"/>
    </location>
</feature>
<evidence type="ECO:0000256" key="1">
    <source>
        <dbReference type="ARBA" id="ARBA00045213"/>
    </source>
</evidence>
<feature type="compositionally biased region" description="Basic residues" evidence="3">
    <location>
        <begin position="435"/>
        <end position="445"/>
    </location>
</feature>
<dbReference type="RefSeq" id="XP_009013869.1">
    <property type="nucleotide sequence ID" value="XM_009015621.1"/>
</dbReference>
<comment type="function">
    <text evidence="1">Negatively regulates the PAK1 kinase. PAK1 is a member of the PAK kinase family, which has been shown to play a positive role in the regulation of signaling pathways involving MAPK8 and RELA. PAK1 exists as an inactive homodimer, which is activated by binding of small GTPases such as CDC42 to an N-terminal regulatory domain. PAK1IP1 also binds to the N-terminus of PAK1, and inhibits the specific activation of PAK1 by CDC42. May be involved in ribosomal large subunit assembly.</text>
</comment>
<dbReference type="Gene3D" id="2.130.10.10">
    <property type="entry name" value="YVTN repeat-like/Quinoprotein amine dehydrogenase"/>
    <property type="match status" value="2"/>
</dbReference>
<dbReference type="EMBL" id="KB096134">
    <property type="protein sequence ID" value="ESO08080.1"/>
    <property type="molecule type" value="Genomic_DNA"/>
</dbReference>
<evidence type="ECO:0000313" key="5">
    <source>
        <dbReference type="EnsemblMetazoa" id="HelroP190875"/>
    </source>
</evidence>
<dbReference type="HOGENOM" id="CLU_464838_0_0_1"/>